<keyword evidence="4 5" id="KW-0472">Membrane</keyword>
<proteinExistence type="predicted"/>
<dbReference type="InterPro" id="IPR036259">
    <property type="entry name" value="MFS_trans_sf"/>
</dbReference>
<dbReference type="GO" id="GO:0022857">
    <property type="term" value="F:transmembrane transporter activity"/>
    <property type="evidence" value="ECO:0007669"/>
    <property type="project" value="InterPro"/>
</dbReference>
<dbReference type="SUPFAM" id="SSF103473">
    <property type="entry name" value="MFS general substrate transporter"/>
    <property type="match status" value="1"/>
</dbReference>
<dbReference type="PROSITE" id="PS50850">
    <property type="entry name" value="MFS"/>
    <property type="match status" value="1"/>
</dbReference>
<evidence type="ECO:0000256" key="5">
    <source>
        <dbReference type="SAM" id="Phobius"/>
    </source>
</evidence>
<dbReference type="STRING" id="52131.GA0061100_103496"/>
<feature type="transmembrane region" description="Helical" evidence="5">
    <location>
        <begin position="177"/>
        <end position="197"/>
    </location>
</feature>
<feature type="transmembrane region" description="Helical" evidence="5">
    <location>
        <begin position="407"/>
        <end position="427"/>
    </location>
</feature>
<dbReference type="RefSeq" id="WP_083961330.1">
    <property type="nucleotide sequence ID" value="NZ_FMAC01000003.1"/>
</dbReference>
<feature type="transmembrane region" description="Helical" evidence="5">
    <location>
        <begin position="242"/>
        <end position="263"/>
    </location>
</feature>
<keyword evidence="2 5" id="KW-0812">Transmembrane</keyword>
<feature type="transmembrane region" description="Helical" evidence="5">
    <location>
        <begin position="378"/>
        <end position="401"/>
    </location>
</feature>
<accession>A0A1C3UXX5</accession>
<dbReference type="GO" id="GO:0016020">
    <property type="term" value="C:membrane"/>
    <property type="evidence" value="ECO:0007669"/>
    <property type="project" value="UniProtKB-SubCell"/>
</dbReference>
<feature type="transmembrane region" description="Helical" evidence="5">
    <location>
        <begin position="59"/>
        <end position="81"/>
    </location>
</feature>
<dbReference type="Proteomes" id="UP000186228">
    <property type="component" value="Unassembled WGS sequence"/>
</dbReference>
<dbReference type="PANTHER" id="PTHR11662:SF399">
    <property type="entry name" value="FI19708P1-RELATED"/>
    <property type="match status" value="1"/>
</dbReference>
<dbReference type="EMBL" id="FMAC01000003">
    <property type="protein sequence ID" value="SCB20284.1"/>
    <property type="molecule type" value="Genomic_DNA"/>
</dbReference>
<evidence type="ECO:0000313" key="7">
    <source>
        <dbReference type="EMBL" id="SCB20284.1"/>
    </source>
</evidence>
<gene>
    <name evidence="7" type="ORF">GA0061100_103496</name>
</gene>
<keyword evidence="3 5" id="KW-1133">Transmembrane helix</keyword>
<dbReference type="OrthoDB" id="272777at2"/>
<organism evidence="7 8">
    <name type="scientific">Rhizobium hainanense</name>
    <dbReference type="NCBI Taxonomy" id="52131"/>
    <lineage>
        <taxon>Bacteria</taxon>
        <taxon>Pseudomonadati</taxon>
        <taxon>Pseudomonadota</taxon>
        <taxon>Alphaproteobacteria</taxon>
        <taxon>Hyphomicrobiales</taxon>
        <taxon>Rhizobiaceae</taxon>
        <taxon>Rhizobium/Agrobacterium group</taxon>
        <taxon>Rhizobium</taxon>
    </lineage>
</organism>
<dbReference type="Gene3D" id="1.20.1250.20">
    <property type="entry name" value="MFS general substrate transporter like domains"/>
    <property type="match status" value="2"/>
</dbReference>
<evidence type="ECO:0000313" key="8">
    <source>
        <dbReference type="Proteomes" id="UP000186228"/>
    </source>
</evidence>
<dbReference type="InterPro" id="IPR050382">
    <property type="entry name" value="MFS_Na/Anion_cotransporter"/>
</dbReference>
<evidence type="ECO:0000259" key="6">
    <source>
        <dbReference type="PROSITE" id="PS50850"/>
    </source>
</evidence>
<sequence length="437" mass="47576">MTIEHASSAEAMRRPSTNRRWWIGALLALGVLVNYFDRVNLTVASPLIQDDFKIGPAEMGILFSAFGWTYGFLQIPVGMLLDRFGIQRVMRWSTFSWGIASVITAFSTGMQSLFLSRMLLGVAETPGFPANSKATGYWFPRHERGLATALFDAAAKFSNVIAIPLVAYLMLHFGWRGGFLATAIISFIFFGMFWLFYRDPSADRNLSNEERAYIKAGGAAQEGEASANAVGMLGYLLRNRKVWGLSIGFAAYGYAFALFIFWLPDYLVKEMHMDILKSASFTTIPWIFATISDLLIGGWLIDHLIRKGHDESRVRKTIIVFGMLMGLAVVGAGLTADPYWAILWITISLSGLAAAAPAGWSIPALIAPKGGAATIGGIMNFLNSMTGIAAPIITGFIVGATQSFSRAFLLAGAMLAIGIVSYVFVLGRIEPIADPKA</sequence>
<dbReference type="PANTHER" id="PTHR11662">
    <property type="entry name" value="SOLUTE CARRIER FAMILY 17"/>
    <property type="match status" value="1"/>
</dbReference>
<feature type="transmembrane region" description="Helical" evidence="5">
    <location>
        <begin position="317"/>
        <end position="336"/>
    </location>
</feature>
<protein>
    <submittedName>
        <fullName evidence="7">Sugar phosphate permease</fullName>
    </submittedName>
</protein>
<dbReference type="AlphaFoldDB" id="A0A1C3UXX5"/>
<dbReference type="CDD" id="cd17319">
    <property type="entry name" value="MFS_ExuT_GudP_like"/>
    <property type="match status" value="1"/>
</dbReference>
<feature type="transmembrane region" description="Helical" evidence="5">
    <location>
        <begin position="342"/>
        <end position="366"/>
    </location>
</feature>
<comment type="subcellular location">
    <subcellularLocation>
        <location evidence="1">Membrane</location>
        <topology evidence="1">Multi-pass membrane protein</topology>
    </subcellularLocation>
</comment>
<dbReference type="InterPro" id="IPR020846">
    <property type="entry name" value="MFS_dom"/>
</dbReference>
<evidence type="ECO:0000256" key="4">
    <source>
        <dbReference type="ARBA" id="ARBA00023136"/>
    </source>
</evidence>
<reference evidence="8" key="1">
    <citation type="submission" date="2016-08" db="EMBL/GenBank/DDBJ databases">
        <authorList>
            <person name="Varghese N."/>
            <person name="Submissions Spin"/>
        </authorList>
    </citation>
    <scope>NUCLEOTIDE SEQUENCE [LARGE SCALE GENOMIC DNA]</scope>
    <source>
        <strain evidence="8">CCBAU 57015</strain>
    </source>
</reference>
<evidence type="ECO:0000256" key="1">
    <source>
        <dbReference type="ARBA" id="ARBA00004141"/>
    </source>
</evidence>
<evidence type="ECO:0000256" key="2">
    <source>
        <dbReference type="ARBA" id="ARBA00022692"/>
    </source>
</evidence>
<keyword evidence="8" id="KW-1185">Reference proteome</keyword>
<name>A0A1C3UXX5_9HYPH</name>
<dbReference type="InterPro" id="IPR011701">
    <property type="entry name" value="MFS"/>
</dbReference>
<feature type="transmembrane region" description="Helical" evidence="5">
    <location>
        <begin position="283"/>
        <end position="305"/>
    </location>
</feature>
<dbReference type="Pfam" id="PF07690">
    <property type="entry name" value="MFS_1"/>
    <property type="match status" value="1"/>
</dbReference>
<feature type="domain" description="Major facilitator superfamily (MFS) profile" evidence="6">
    <location>
        <begin position="23"/>
        <end position="430"/>
    </location>
</feature>
<evidence type="ECO:0000256" key="3">
    <source>
        <dbReference type="ARBA" id="ARBA00022989"/>
    </source>
</evidence>
<feature type="transmembrane region" description="Helical" evidence="5">
    <location>
        <begin position="21"/>
        <end position="39"/>
    </location>
</feature>